<sequence>MKPKVTKRVCNKVLAQGKSML</sequence>
<reference evidence="1 2" key="1">
    <citation type="submission" date="2019-01" db="EMBL/GenBank/DDBJ databases">
        <title>Genomic insights into a novel species Rhodoferax sp.</title>
        <authorList>
            <person name="Jin L."/>
        </authorList>
    </citation>
    <scope>NUCLEOTIDE SEQUENCE [LARGE SCALE GENOMIC DNA]</scope>
    <source>
        <strain evidence="1 2">CHu59-6-5</strain>
    </source>
</reference>
<gene>
    <name evidence="1" type="ORF">EUB48_14745</name>
</gene>
<evidence type="ECO:0000313" key="1">
    <source>
        <dbReference type="EMBL" id="QDL39817.1"/>
    </source>
</evidence>
<proteinExistence type="predicted"/>
<dbReference type="Pfam" id="PF10696">
    <property type="entry name" value="DUF2501"/>
    <property type="match status" value="1"/>
</dbReference>
<dbReference type="InterPro" id="IPR019637">
    <property type="entry name" value="DUF2501"/>
</dbReference>
<keyword evidence="2" id="KW-1185">Reference proteome</keyword>
<accession>A0A515DHG2</accession>
<dbReference type="Proteomes" id="UP000316798">
    <property type="component" value="Chromosome"/>
</dbReference>
<dbReference type="AlphaFoldDB" id="A0A515DHG2"/>
<dbReference type="KEGG" id="rhf:EUB48_14745"/>
<protein>
    <submittedName>
        <fullName evidence="1">DUF2501 domain-containing protein</fullName>
    </submittedName>
</protein>
<organism evidence="1 2">
    <name type="scientific">Rhodoferax sediminis</name>
    <dbReference type="NCBI Taxonomy" id="2509614"/>
    <lineage>
        <taxon>Bacteria</taxon>
        <taxon>Pseudomonadati</taxon>
        <taxon>Pseudomonadota</taxon>
        <taxon>Betaproteobacteria</taxon>
        <taxon>Burkholderiales</taxon>
        <taxon>Comamonadaceae</taxon>
        <taxon>Rhodoferax</taxon>
    </lineage>
</organism>
<evidence type="ECO:0000313" key="2">
    <source>
        <dbReference type="Proteomes" id="UP000316798"/>
    </source>
</evidence>
<name>A0A515DHG2_9BURK</name>
<dbReference type="EMBL" id="CP035503">
    <property type="protein sequence ID" value="QDL39817.1"/>
    <property type="molecule type" value="Genomic_DNA"/>
</dbReference>